<evidence type="ECO:0000256" key="3">
    <source>
        <dbReference type="ARBA" id="ARBA00012584"/>
    </source>
</evidence>
<dbReference type="FunFam" id="3.90.870.10:FF:000009">
    <property type="entry name" value="Threonylcarbamoyl-AMP synthase, putative"/>
    <property type="match status" value="1"/>
</dbReference>
<dbReference type="GO" id="GO:0005524">
    <property type="term" value="F:ATP binding"/>
    <property type="evidence" value="ECO:0007669"/>
    <property type="project" value="UniProtKB-KW"/>
</dbReference>
<comment type="catalytic activity">
    <reaction evidence="12">
        <text>L-threonine + hydrogencarbonate + ATP = L-threonylcarbamoyladenylate + diphosphate + H2O</text>
        <dbReference type="Rhea" id="RHEA:36407"/>
        <dbReference type="ChEBI" id="CHEBI:15377"/>
        <dbReference type="ChEBI" id="CHEBI:17544"/>
        <dbReference type="ChEBI" id="CHEBI:30616"/>
        <dbReference type="ChEBI" id="CHEBI:33019"/>
        <dbReference type="ChEBI" id="CHEBI:57926"/>
        <dbReference type="ChEBI" id="CHEBI:73682"/>
        <dbReference type="EC" id="2.7.7.87"/>
    </reaction>
</comment>
<comment type="caution">
    <text evidence="14">The sequence shown here is derived from an EMBL/GenBank/DDBJ whole genome shotgun (WGS) entry which is preliminary data.</text>
</comment>
<evidence type="ECO:0000256" key="5">
    <source>
        <dbReference type="ARBA" id="ARBA00022490"/>
    </source>
</evidence>
<evidence type="ECO:0000256" key="8">
    <source>
        <dbReference type="ARBA" id="ARBA00022695"/>
    </source>
</evidence>
<dbReference type="Gene3D" id="3.90.870.10">
    <property type="entry name" value="DHBP synthase"/>
    <property type="match status" value="1"/>
</dbReference>
<dbReference type="Pfam" id="PF01300">
    <property type="entry name" value="Sua5_yciO_yrdC"/>
    <property type="match status" value="1"/>
</dbReference>
<keyword evidence="10" id="KW-0067">ATP-binding</keyword>
<comment type="subcellular location">
    <subcellularLocation>
        <location evidence="1">Cytoplasm</location>
    </subcellularLocation>
</comment>
<evidence type="ECO:0000256" key="11">
    <source>
        <dbReference type="ARBA" id="ARBA00029774"/>
    </source>
</evidence>
<dbReference type="EC" id="2.7.7.87" evidence="3"/>
<dbReference type="PROSITE" id="PS51163">
    <property type="entry name" value="YRDC"/>
    <property type="match status" value="1"/>
</dbReference>
<evidence type="ECO:0000259" key="13">
    <source>
        <dbReference type="PROSITE" id="PS51163"/>
    </source>
</evidence>
<organism evidence="14 15">
    <name type="scientific">Streblomastix strix</name>
    <dbReference type="NCBI Taxonomy" id="222440"/>
    <lineage>
        <taxon>Eukaryota</taxon>
        <taxon>Metamonada</taxon>
        <taxon>Preaxostyla</taxon>
        <taxon>Oxymonadida</taxon>
        <taxon>Streblomastigidae</taxon>
        <taxon>Streblomastix</taxon>
    </lineage>
</organism>
<evidence type="ECO:0000313" key="14">
    <source>
        <dbReference type="EMBL" id="KAA6387533.1"/>
    </source>
</evidence>
<evidence type="ECO:0000256" key="6">
    <source>
        <dbReference type="ARBA" id="ARBA00022679"/>
    </source>
</evidence>
<dbReference type="GO" id="GO:0000049">
    <property type="term" value="F:tRNA binding"/>
    <property type="evidence" value="ECO:0007669"/>
    <property type="project" value="TreeGrafter"/>
</dbReference>
<evidence type="ECO:0000256" key="12">
    <source>
        <dbReference type="ARBA" id="ARBA00048366"/>
    </source>
</evidence>
<keyword evidence="8" id="KW-0548">Nucleotidyltransferase</keyword>
<name>A0A5J4VZ32_9EUKA</name>
<dbReference type="InterPro" id="IPR017945">
    <property type="entry name" value="DHBP_synth_RibB-like_a/b_dom"/>
</dbReference>
<dbReference type="PANTHER" id="PTHR17490:SF16">
    <property type="entry name" value="THREONYLCARBAMOYL-AMP SYNTHASE"/>
    <property type="match status" value="1"/>
</dbReference>
<evidence type="ECO:0000256" key="7">
    <source>
        <dbReference type="ARBA" id="ARBA00022694"/>
    </source>
</evidence>
<dbReference type="InterPro" id="IPR050156">
    <property type="entry name" value="TC-AMP_synthase_SUA5"/>
</dbReference>
<evidence type="ECO:0000256" key="2">
    <source>
        <dbReference type="ARBA" id="ARBA00007663"/>
    </source>
</evidence>
<keyword evidence="6" id="KW-0808">Transferase</keyword>
<accession>A0A5J4VZ32</accession>
<dbReference type="NCBIfam" id="TIGR00057">
    <property type="entry name" value="L-threonylcarbamoyladenylate synthase"/>
    <property type="match status" value="1"/>
</dbReference>
<feature type="domain" description="YrdC-like" evidence="13">
    <location>
        <begin position="12"/>
        <end position="203"/>
    </location>
</feature>
<sequence>MFDTRIFNITDSKSLDDACQLLRQGELVAFPTETVYGLGANALDEQAVKKIFIAKGRPNDNPLIVHISSIEKIHPLISCADDDPSLQLALIIGKRFWPGPISLLFPKSKIVPDSVTGGLPSVVLRIPDHRIALQVLERLEFPLAAPSANTSGRPSPTTSQHVIDDLQGKISGIIEGGCSNVGVESTVLDLFSNPPLILRPGEQIIQMHLQRLTSKNQILNNYSIQ</sequence>
<dbReference type="GO" id="GO:0006450">
    <property type="term" value="P:regulation of translational fidelity"/>
    <property type="evidence" value="ECO:0007669"/>
    <property type="project" value="TreeGrafter"/>
</dbReference>
<dbReference type="SUPFAM" id="SSF55821">
    <property type="entry name" value="YrdC/RibB"/>
    <property type="match status" value="1"/>
</dbReference>
<evidence type="ECO:0000313" key="15">
    <source>
        <dbReference type="Proteomes" id="UP000324800"/>
    </source>
</evidence>
<keyword evidence="5" id="KW-0963">Cytoplasm</keyword>
<protein>
    <recommendedName>
        <fullName evidence="4">Threonylcarbamoyl-AMP synthase</fullName>
        <ecNumber evidence="3">2.7.7.87</ecNumber>
    </recommendedName>
    <alternativeName>
        <fullName evidence="11">L-threonylcarbamoyladenylate synthase</fullName>
    </alternativeName>
</protein>
<dbReference type="InterPro" id="IPR006070">
    <property type="entry name" value="Sua5-like_dom"/>
</dbReference>
<evidence type="ECO:0000256" key="1">
    <source>
        <dbReference type="ARBA" id="ARBA00004496"/>
    </source>
</evidence>
<dbReference type="GO" id="GO:0003725">
    <property type="term" value="F:double-stranded RNA binding"/>
    <property type="evidence" value="ECO:0007669"/>
    <property type="project" value="InterPro"/>
</dbReference>
<dbReference type="OrthoDB" id="412787at2759"/>
<evidence type="ECO:0000256" key="9">
    <source>
        <dbReference type="ARBA" id="ARBA00022741"/>
    </source>
</evidence>
<proteinExistence type="inferred from homology"/>
<dbReference type="GO" id="GO:0005737">
    <property type="term" value="C:cytoplasm"/>
    <property type="evidence" value="ECO:0007669"/>
    <property type="project" value="UniProtKB-SubCell"/>
</dbReference>
<dbReference type="EMBL" id="SNRW01004336">
    <property type="protein sequence ID" value="KAA6387533.1"/>
    <property type="molecule type" value="Genomic_DNA"/>
</dbReference>
<keyword evidence="7" id="KW-0819">tRNA processing</keyword>
<evidence type="ECO:0000256" key="4">
    <source>
        <dbReference type="ARBA" id="ARBA00015492"/>
    </source>
</evidence>
<reference evidence="14 15" key="1">
    <citation type="submission" date="2019-03" db="EMBL/GenBank/DDBJ databases">
        <title>Single cell metagenomics reveals metabolic interactions within the superorganism composed of flagellate Streblomastix strix and complex community of Bacteroidetes bacteria on its surface.</title>
        <authorList>
            <person name="Treitli S.C."/>
            <person name="Kolisko M."/>
            <person name="Husnik F."/>
            <person name="Keeling P."/>
            <person name="Hampl V."/>
        </authorList>
    </citation>
    <scope>NUCLEOTIDE SEQUENCE [LARGE SCALE GENOMIC DNA]</scope>
    <source>
        <strain evidence="14">ST1C</strain>
    </source>
</reference>
<dbReference type="Proteomes" id="UP000324800">
    <property type="component" value="Unassembled WGS sequence"/>
</dbReference>
<comment type="similarity">
    <text evidence="2">Belongs to the SUA5 family.</text>
</comment>
<evidence type="ECO:0000256" key="10">
    <source>
        <dbReference type="ARBA" id="ARBA00022840"/>
    </source>
</evidence>
<keyword evidence="9" id="KW-0547">Nucleotide-binding</keyword>
<gene>
    <name evidence="14" type="ORF">EZS28_016941</name>
</gene>
<dbReference type="PANTHER" id="PTHR17490">
    <property type="entry name" value="SUA5"/>
    <property type="match status" value="1"/>
</dbReference>
<dbReference type="GO" id="GO:0008033">
    <property type="term" value="P:tRNA processing"/>
    <property type="evidence" value="ECO:0007669"/>
    <property type="project" value="UniProtKB-KW"/>
</dbReference>
<dbReference type="AlphaFoldDB" id="A0A5J4VZ32"/>
<dbReference type="GO" id="GO:0061710">
    <property type="term" value="F:L-threonylcarbamoyladenylate synthase"/>
    <property type="evidence" value="ECO:0007669"/>
    <property type="project" value="UniProtKB-EC"/>
</dbReference>